<comment type="caution">
    <text evidence="2">The sequence shown here is derived from an EMBL/GenBank/DDBJ whole genome shotgun (WGS) entry which is preliminary data.</text>
</comment>
<sequence length="190" mass="21791">MLSIPKKWGLFVSSYLPLYVLLLISFIFDVDIKLKNFFENLSVESMYAIGLILLCLLSVVVLSRLIFFKKGNERISIPDSYKTTGDNVISYVMTYVVPMLSLDFRSLDSILINLLLFICIGVIYVSNNLVYLNPVIALLGYHVYESSSGKIIITKLRIGQLEALKKESTKVMSYRMADDIYIYKKIREKE</sequence>
<keyword evidence="1" id="KW-0812">Transmembrane</keyword>
<feature type="transmembrane region" description="Helical" evidence="1">
    <location>
        <begin position="110"/>
        <end position="132"/>
    </location>
</feature>
<feature type="transmembrane region" description="Helical" evidence="1">
    <location>
        <begin position="88"/>
        <end position="104"/>
    </location>
</feature>
<evidence type="ECO:0000256" key="1">
    <source>
        <dbReference type="SAM" id="Phobius"/>
    </source>
</evidence>
<feature type="transmembrane region" description="Helical" evidence="1">
    <location>
        <begin position="7"/>
        <end position="28"/>
    </location>
</feature>
<dbReference type="Proteomes" id="UP000533953">
    <property type="component" value="Unassembled WGS sequence"/>
</dbReference>
<accession>A0A7X0XAM2</accession>
<proteinExistence type="predicted"/>
<feature type="transmembrane region" description="Helical" evidence="1">
    <location>
        <begin position="48"/>
        <end position="67"/>
    </location>
</feature>
<dbReference type="RefSeq" id="WP_185347511.1">
    <property type="nucleotide sequence ID" value="NZ_JAAROZ010000005.1"/>
</dbReference>
<protein>
    <submittedName>
        <fullName evidence="2">Uncharacterized protein</fullName>
    </submittedName>
</protein>
<dbReference type="AlphaFoldDB" id="A0A7X0XAM2"/>
<gene>
    <name evidence="2" type="ORF">HCI99_02350</name>
</gene>
<organism evidence="2 3">
    <name type="scientific">Listeria booriae</name>
    <dbReference type="NCBI Taxonomy" id="1552123"/>
    <lineage>
        <taxon>Bacteria</taxon>
        <taxon>Bacillati</taxon>
        <taxon>Bacillota</taxon>
        <taxon>Bacilli</taxon>
        <taxon>Bacillales</taxon>
        <taxon>Listeriaceae</taxon>
        <taxon>Listeria</taxon>
    </lineage>
</organism>
<evidence type="ECO:0000313" key="2">
    <source>
        <dbReference type="EMBL" id="MBC1490658.1"/>
    </source>
</evidence>
<name>A0A7X0XAM2_9LIST</name>
<keyword evidence="1" id="KW-0472">Membrane</keyword>
<reference evidence="2 3" key="1">
    <citation type="submission" date="2020-03" db="EMBL/GenBank/DDBJ databases">
        <title>Soil Listeria distribution.</title>
        <authorList>
            <person name="Liao J."/>
            <person name="Wiedmann M."/>
        </authorList>
    </citation>
    <scope>NUCLEOTIDE SEQUENCE [LARGE SCALE GENOMIC DNA]</scope>
    <source>
        <strain evidence="2 3">FSL L7-1547</strain>
    </source>
</reference>
<keyword evidence="1" id="KW-1133">Transmembrane helix</keyword>
<evidence type="ECO:0000313" key="3">
    <source>
        <dbReference type="Proteomes" id="UP000533953"/>
    </source>
</evidence>
<dbReference type="EMBL" id="JAASTX010000002">
    <property type="protein sequence ID" value="MBC1490658.1"/>
    <property type="molecule type" value="Genomic_DNA"/>
</dbReference>